<evidence type="ECO:0000256" key="4">
    <source>
        <dbReference type="ARBA" id="ARBA00022833"/>
    </source>
</evidence>
<dbReference type="Gene3D" id="3.90.180.10">
    <property type="entry name" value="Medium-chain alcohol dehydrogenases, catalytic domain"/>
    <property type="match status" value="1"/>
</dbReference>
<evidence type="ECO:0000313" key="9">
    <source>
        <dbReference type="EMBL" id="GAQ82944.1"/>
    </source>
</evidence>
<evidence type="ECO:0000313" key="10">
    <source>
        <dbReference type="Proteomes" id="UP000054558"/>
    </source>
</evidence>
<dbReference type="CDD" id="cd08296">
    <property type="entry name" value="CAD_like"/>
    <property type="match status" value="1"/>
</dbReference>
<dbReference type="SUPFAM" id="SSF51735">
    <property type="entry name" value="NAD(P)-binding Rossmann-fold domains"/>
    <property type="match status" value="1"/>
</dbReference>
<dbReference type="InterPro" id="IPR013154">
    <property type="entry name" value="ADH-like_N"/>
</dbReference>
<feature type="domain" description="Enoyl reductase (ER)" evidence="8">
    <location>
        <begin position="14"/>
        <end position="333"/>
    </location>
</feature>
<gene>
    <name evidence="9" type="ORF">KFL_001300070</name>
</gene>
<evidence type="ECO:0000259" key="8">
    <source>
        <dbReference type="SMART" id="SM00829"/>
    </source>
</evidence>
<evidence type="ECO:0000256" key="6">
    <source>
        <dbReference type="ARBA" id="ARBA00023027"/>
    </source>
</evidence>
<keyword evidence="6" id="KW-0520">NAD</keyword>
<dbReference type="STRING" id="105231.A0A1Y1HWC8"/>
<dbReference type="Pfam" id="PF00107">
    <property type="entry name" value="ADH_zinc_N"/>
    <property type="match status" value="1"/>
</dbReference>
<protein>
    <submittedName>
        <fullName evidence="9">Alcohol dehydrogenase</fullName>
    </submittedName>
</protein>
<evidence type="ECO:0000256" key="7">
    <source>
        <dbReference type="RuleBase" id="RU361277"/>
    </source>
</evidence>
<dbReference type="InterPro" id="IPR036291">
    <property type="entry name" value="NAD(P)-bd_dom_sf"/>
</dbReference>
<keyword evidence="3 7" id="KW-0479">Metal-binding</keyword>
<accession>A0A1Y1HWC8</accession>
<dbReference type="OrthoDB" id="1560166at2759"/>
<dbReference type="PANTHER" id="PTHR42940:SF7">
    <property type="entry name" value="ALCOHOL DEHYDROGENASE-LIKE N-TERMINAL DOMAIN-CONTAINING PROTEIN"/>
    <property type="match status" value="1"/>
</dbReference>
<dbReference type="OMA" id="AWFYDAC"/>
<reference evidence="9 10" key="1">
    <citation type="journal article" date="2014" name="Nat. Commun.">
        <title>Klebsormidium flaccidum genome reveals primary factors for plant terrestrial adaptation.</title>
        <authorList>
            <person name="Hori K."/>
            <person name="Maruyama F."/>
            <person name="Fujisawa T."/>
            <person name="Togashi T."/>
            <person name="Yamamoto N."/>
            <person name="Seo M."/>
            <person name="Sato S."/>
            <person name="Yamada T."/>
            <person name="Mori H."/>
            <person name="Tajima N."/>
            <person name="Moriyama T."/>
            <person name="Ikeuchi M."/>
            <person name="Watanabe M."/>
            <person name="Wada H."/>
            <person name="Kobayashi K."/>
            <person name="Saito M."/>
            <person name="Masuda T."/>
            <person name="Sasaki-Sekimoto Y."/>
            <person name="Mashiguchi K."/>
            <person name="Awai K."/>
            <person name="Shimojima M."/>
            <person name="Masuda S."/>
            <person name="Iwai M."/>
            <person name="Nobusawa T."/>
            <person name="Narise T."/>
            <person name="Kondo S."/>
            <person name="Saito H."/>
            <person name="Sato R."/>
            <person name="Murakawa M."/>
            <person name="Ihara Y."/>
            <person name="Oshima-Yamada Y."/>
            <person name="Ohtaka K."/>
            <person name="Satoh M."/>
            <person name="Sonobe K."/>
            <person name="Ishii M."/>
            <person name="Ohtani R."/>
            <person name="Kanamori-Sato M."/>
            <person name="Honoki R."/>
            <person name="Miyazaki D."/>
            <person name="Mochizuki H."/>
            <person name="Umetsu J."/>
            <person name="Higashi K."/>
            <person name="Shibata D."/>
            <person name="Kamiya Y."/>
            <person name="Sato N."/>
            <person name="Nakamura Y."/>
            <person name="Tabata S."/>
            <person name="Ida S."/>
            <person name="Kurokawa K."/>
            <person name="Ohta H."/>
        </authorList>
    </citation>
    <scope>NUCLEOTIDE SEQUENCE [LARGE SCALE GENOMIC DNA]</scope>
    <source>
        <strain evidence="9 10">NIES-2285</strain>
    </source>
</reference>
<evidence type="ECO:0000256" key="2">
    <source>
        <dbReference type="ARBA" id="ARBA00008072"/>
    </source>
</evidence>
<evidence type="ECO:0000256" key="1">
    <source>
        <dbReference type="ARBA" id="ARBA00001947"/>
    </source>
</evidence>
<dbReference type="SUPFAM" id="SSF50129">
    <property type="entry name" value="GroES-like"/>
    <property type="match status" value="1"/>
</dbReference>
<evidence type="ECO:0000256" key="3">
    <source>
        <dbReference type="ARBA" id="ARBA00022723"/>
    </source>
</evidence>
<keyword evidence="4 7" id="KW-0862">Zinc</keyword>
<dbReference type="GO" id="GO:0004022">
    <property type="term" value="F:alcohol dehydrogenase (NAD+) activity"/>
    <property type="evidence" value="ECO:0000318"/>
    <property type="project" value="GO_Central"/>
</dbReference>
<dbReference type="FunFam" id="3.40.50.720:FF:000039">
    <property type="entry name" value="Alcohol dehydrogenase AdhP"/>
    <property type="match status" value="1"/>
</dbReference>
<dbReference type="Proteomes" id="UP000054558">
    <property type="component" value="Unassembled WGS sequence"/>
</dbReference>
<dbReference type="InterPro" id="IPR011032">
    <property type="entry name" value="GroES-like_sf"/>
</dbReference>
<evidence type="ECO:0000256" key="5">
    <source>
        <dbReference type="ARBA" id="ARBA00023002"/>
    </source>
</evidence>
<dbReference type="EMBL" id="DF237079">
    <property type="protein sequence ID" value="GAQ82944.1"/>
    <property type="molecule type" value="Genomic_DNA"/>
</dbReference>
<dbReference type="PANTHER" id="PTHR42940">
    <property type="entry name" value="ALCOHOL DEHYDROGENASE 1-RELATED"/>
    <property type="match status" value="1"/>
</dbReference>
<organism evidence="9 10">
    <name type="scientific">Klebsormidium nitens</name>
    <name type="common">Green alga</name>
    <name type="synonym">Ulothrix nitens</name>
    <dbReference type="NCBI Taxonomy" id="105231"/>
    <lineage>
        <taxon>Eukaryota</taxon>
        <taxon>Viridiplantae</taxon>
        <taxon>Streptophyta</taxon>
        <taxon>Klebsormidiophyceae</taxon>
        <taxon>Klebsormidiales</taxon>
        <taxon>Klebsormidiaceae</taxon>
        <taxon>Klebsormidium</taxon>
    </lineage>
</organism>
<sequence>MATYKAFEIPEPKKDLKATERKIEEPAAGQIRIKVKALGLCHSDVMVQGGMASSYPRIPGHEIAGIVDAVGSGVTRFKTGDHVGVGWHGKHCSECRPCRQGDFICCDNYQITALAFDGGYGEYVNVPIESVAKIPEGMDFKEAAPLMCAGVTVYNGLRHTKTVAGDVVAIQGTGGLGHLGIQFANKMGFHTVAISRGQEKKEEALKLGAHKYIDTTSEDPAKELQALGGAKVVLSTVTNPAAMSSMIPCLGKNGTLVVIGVGEGEISTSAAPLIMGKLNIQGWASGTPSDSEDTMNFAQLSGVKSLNEVFPVSKMDEAYKRMLSGKAHFRVVVDWDAK</sequence>
<keyword evidence="10" id="KW-1185">Reference proteome</keyword>
<name>A0A1Y1HWC8_KLENI</name>
<dbReference type="GO" id="GO:0005737">
    <property type="term" value="C:cytoplasm"/>
    <property type="evidence" value="ECO:0000318"/>
    <property type="project" value="GO_Central"/>
</dbReference>
<dbReference type="SMART" id="SM00829">
    <property type="entry name" value="PKS_ER"/>
    <property type="match status" value="1"/>
</dbReference>
<dbReference type="InterPro" id="IPR020843">
    <property type="entry name" value="ER"/>
</dbReference>
<keyword evidence="5" id="KW-0560">Oxidoreductase</keyword>
<dbReference type="InterPro" id="IPR013149">
    <property type="entry name" value="ADH-like_C"/>
</dbReference>
<dbReference type="InterPro" id="IPR002328">
    <property type="entry name" value="ADH_Zn_CS"/>
</dbReference>
<dbReference type="Pfam" id="PF08240">
    <property type="entry name" value="ADH_N"/>
    <property type="match status" value="1"/>
</dbReference>
<dbReference type="GO" id="GO:0008270">
    <property type="term" value="F:zinc ion binding"/>
    <property type="evidence" value="ECO:0007669"/>
    <property type="project" value="InterPro"/>
</dbReference>
<dbReference type="PROSITE" id="PS00059">
    <property type="entry name" value="ADH_ZINC"/>
    <property type="match status" value="1"/>
</dbReference>
<dbReference type="Gene3D" id="3.40.50.720">
    <property type="entry name" value="NAD(P)-binding Rossmann-like Domain"/>
    <property type="match status" value="1"/>
</dbReference>
<comment type="cofactor">
    <cofactor evidence="1 7">
        <name>Zn(2+)</name>
        <dbReference type="ChEBI" id="CHEBI:29105"/>
    </cofactor>
</comment>
<proteinExistence type="inferred from homology"/>
<comment type="similarity">
    <text evidence="2 7">Belongs to the zinc-containing alcohol dehydrogenase family.</text>
</comment>
<dbReference type="AlphaFoldDB" id="A0A1Y1HWC8"/>